<dbReference type="SUPFAM" id="SSF52096">
    <property type="entry name" value="ClpP/crotonase"/>
    <property type="match status" value="1"/>
</dbReference>
<organism evidence="2 3">
    <name type="scientific">Kiloniella antarctica</name>
    <dbReference type="NCBI Taxonomy" id="1550907"/>
    <lineage>
        <taxon>Bacteria</taxon>
        <taxon>Pseudomonadati</taxon>
        <taxon>Pseudomonadota</taxon>
        <taxon>Alphaproteobacteria</taxon>
        <taxon>Rhodospirillales</taxon>
        <taxon>Kiloniellaceae</taxon>
        <taxon>Kiloniella</taxon>
    </lineage>
</organism>
<dbReference type="InterPro" id="IPR029045">
    <property type="entry name" value="ClpP/crotonase-like_dom_sf"/>
</dbReference>
<evidence type="ECO:0000313" key="2">
    <source>
        <dbReference type="EMBL" id="MFD2205344.1"/>
    </source>
</evidence>
<reference evidence="3" key="1">
    <citation type="journal article" date="2019" name="Int. J. Syst. Evol. Microbiol.">
        <title>The Global Catalogue of Microorganisms (GCM) 10K type strain sequencing project: providing services to taxonomists for standard genome sequencing and annotation.</title>
        <authorList>
            <consortium name="The Broad Institute Genomics Platform"/>
            <consortium name="The Broad Institute Genome Sequencing Center for Infectious Disease"/>
            <person name="Wu L."/>
            <person name="Ma J."/>
        </authorList>
    </citation>
    <scope>NUCLEOTIDE SEQUENCE [LARGE SCALE GENOMIC DNA]</scope>
    <source>
        <strain evidence="3">CGMCC 4.7192</strain>
    </source>
</reference>
<dbReference type="RefSeq" id="WP_380249869.1">
    <property type="nucleotide sequence ID" value="NZ_JBHUII010000004.1"/>
</dbReference>
<dbReference type="Proteomes" id="UP001597294">
    <property type="component" value="Unassembled WGS sequence"/>
</dbReference>
<name>A0ABW5BII7_9PROT</name>
<dbReference type="EMBL" id="JBHUII010000004">
    <property type="protein sequence ID" value="MFD2205344.1"/>
    <property type="molecule type" value="Genomic_DNA"/>
</dbReference>
<sequence>MRTPFFVEETGADGVAYITLTNLETHNSLNGELIGELIDALIGIENDKRVRVLIIAAKGPTFCGGADLKWLKSMSVNSSEKNLVQARYLKRLMSVLDNLRVPTIARVQGNVYGGGIGLLCCCDIVVAMAGTFYSMSEVRMGLIPAITSPYLLRTIGVRQARRYVLTGEKLTASQALEIGLIHQVVRGDMIDITIEGVIKNVLKAGPRALRLAKQLVSDVAGRKIDDTLLDETIHLTAKACASDEGLEGIRAFLEKRDPEWPKKSI</sequence>
<gene>
    <name evidence="2" type="ORF">ACFSKO_06975</name>
</gene>
<dbReference type="InterPro" id="IPR001753">
    <property type="entry name" value="Enoyl-CoA_hydra/iso"/>
</dbReference>
<dbReference type="PANTHER" id="PTHR42964">
    <property type="entry name" value="ENOYL-COA HYDRATASE"/>
    <property type="match status" value="1"/>
</dbReference>
<comment type="similarity">
    <text evidence="1">Belongs to the enoyl-CoA hydratase/isomerase family.</text>
</comment>
<dbReference type="Gene3D" id="1.10.12.10">
    <property type="entry name" value="Lyase 2-enoyl-coa Hydratase, Chain A, domain 2"/>
    <property type="match status" value="1"/>
</dbReference>
<dbReference type="InterPro" id="IPR014748">
    <property type="entry name" value="Enoyl-CoA_hydra_C"/>
</dbReference>
<comment type="caution">
    <text evidence="2">The sequence shown here is derived from an EMBL/GenBank/DDBJ whole genome shotgun (WGS) entry which is preliminary data.</text>
</comment>
<keyword evidence="3" id="KW-1185">Reference proteome</keyword>
<protein>
    <submittedName>
        <fullName evidence="2">Enoyl-CoA hydratase-related protein</fullName>
    </submittedName>
</protein>
<evidence type="ECO:0000313" key="3">
    <source>
        <dbReference type="Proteomes" id="UP001597294"/>
    </source>
</evidence>
<dbReference type="Gene3D" id="3.90.226.10">
    <property type="entry name" value="2-enoyl-CoA Hydratase, Chain A, domain 1"/>
    <property type="match status" value="1"/>
</dbReference>
<dbReference type="CDD" id="cd06558">
    <property type="entry name" value="crotonase-like"/>
    <property type="match status" value="1"/>
</dbReference>
<proteinExistence type="inferred from homology"/>
<dbReference type="PANTHER" id="PTHR42964:SF1">
    <property type="entry name" value="POLYKETIDE BIOSYNTHESIS ENOYL-COA HYDRATASE PKSH-RELATED"/>
    <property type="match status" value="1"/>
</dbReference>
<accession>A0ABW5BII7</accession>
<evidence type="ECO:0000256" key="1">
    <source>
        <dbReference type="ARBA" id="ARBA00005254"/>
    </source>
</evidence>
<dbReference type="InterPro" id="IPR051683">
    <property type="entry name" value="Enoyl-CoA_Hydratase/Isomerase"/>
</dbReference>
<dbReference type="Pfam" id="PF00378">
    <property type="entry name" value="ECH_1"/>
    <property type="match status" value="1"/>
</dbReference>